<accession>A0ABV6QPV1</accession>
<keyword evidence="2" id="KW-1133">Transmembrane helix</keyword>
<evidence type="ECO:0000313" key="4">
    <source>
        <dbReference type="Proteomes" id="UP001589890"/>
    </source>
</evidence>
<keyword evidence="4" id="KW-1185">Reference proteome</keyword>
<organism evidence="3 4">
    <name type="scientific">Kribbella deserti</name>
    <dbReference type="NCBI Taxonomy" id="1926257"/>
    <lineage>
        <taxon>Bacteria</taxon>
        <taxon>Bacillati</taxon>
        <taxon>Actinomycetota</taxon>
        <taxon>Actinomycetes</taxon>
        <taxon>Propionibacteriales</taxon>
        <taxon>Kribbellaceae</taxon>
        <taxon>Kribbella</taxon>
    </lineage>
</organism>
<feature type="transmembrane region" description="Helical" evidence="2">
    <location>
        <begin position="12"/>
        <end position="34"/>
    </location>
</feature>
<feature type="region of interest" description="Disordered" evidence="1">
    <location>
        <begin position="255"/>
        <end position="422"/>
    </location>
</feature>
<feature type="transmembrane region" description="Helical" evidence="2">
    <location>
        <begin position="118"/>
        <end position="140"/>
    </location>
</feature>
<evidence type="ECO:0000256" key="2">
    <source>
        <dbReference type="SAM" id="Phobius"/>
    </source>
</evidence>
<evidence type="ECO:0000313" key="3">
    <source>
        <dbReference type="EMBL" id="MFC0626669.1"/>
    </source>
</evidence>
<proteinExistence type="predicted"/>
<dbReference type="RefSeq" id="WP_380050549.1">
    <property type="nucleotide sequence ID" value="NZ_JBHLTC010000028.1"/>
</dbReference>
<keyword evidence="2" id="KW-0472">Membrane</keyword>
<keyword evidence="2" id="KW-0812">Transmembrane</keyword>
<feature type="compositionally biased region" description="Gly residues" evidence="1">
    <location>
        <begin position="404"/>
        <end position="413"/>
    </location>
</feature>
<feature type="compositionally biased region" description="Low complexity" evidence="1">
    <location>
        <begin position="285"/>
        <end position="361"/>
    </location>
</feature>
<protein>
    <submittedName>
        <fullName evidence="3">Uncharacterized protein</fullName>
    </submittedName>
</protein>
<reference evidence="3 4" key="1">
    <citation type="submission" date="2024-09" db="EMBL/GenBank/DDBJ databases">
        <authorList>
            <person name="Sun Q."/>
            <person name="Mori K."/>
        </authorList>
    </citation>
    <scope>NUCLEOTIDE SEQUENCE [LARGE SCALE GENOMIC DNA]</scope>
    <source>
        <strain evidence="3 4">CGMCC 1.15906</strain>
    </source>
</reference>
<evidence type="ECO:0000256" key="1">
    <source>
        <dbReference type="SAM" id="MobiDB-lite"/>
    </source>
</evidence>
<dbReference type="Proteomes" id="UP001589890">
    <property type="component" value="Unassembled WGS sequence"/>
</dbReference>
<comment type="caution">
    <text evidence="3">The sequence shown here is derived from an EMBL/GenBank/DDBJ whole genome shotgun (WGS) entry which is preliminary data.</text>
</comment>
<dbReference type="EMBL" id="JBHLTC010000028">
    <property type="protein sequence ID" value="MFC0626669.1"/>
    <property type="molecule type" value="Genomic_DNA"/>
</dbReference>
<name>A0ABV6QPV1_9ACTN</name>
<feature type="compositionally biased region" description="Polar residues" evidence="1">
    <location>
        <begin position="259"/>
        <end position="274"/>
    </location>
</feature>
<feature type="transmembrane region" description="Helical" evidence="2">
    <location>
        <begin position="54"/>
        <end position="71"/>
    </location>
</feature>
<gene>
    <name evidence="3" type="ORF">ACFFGN_21495</name>
</gene>
<sequence length="422" mass="43076">MVTDATKKLREPVAYSLLAFAGLVALASLIRLFLGDTFAMAASVTSSAVVPPGLSALVLLAALGGAVYLVTEAGERTPNARTITLVALILTGVLALLALITVVAGFSGSAEAGGKIVGFLYSLGGIALYVPVALFVYNTFNALPAPVRAPKPGQHGQFAGQGQYGAAQGGGYGDQQYGAGQQYGAQGAPAGQGQYGDTGAQYGAQGQQGQYGAQGQYGQGDQAGSQYGAYGAAAGAAGAAGVAGAAGYAAGQQSEGQAWGQSEQQPAWGQSEATEQGDAAPAAEASQWGQDANQQQWGQQAQYSAEQNQQWPSQESGQQWGQEAGQQQYGQEWPQQPAAQQGGQQGWSQQGWQQPEQSWESGAAAGTPETSATPAEGSADTEADDETRIQPPVEDKPAEQQPGGQSGQPGGDQQGWWSQPSQ</sequence>
<feature type="transmembrane region" description="Helical" evidence="2">
    <location>
        <begin position="83"/>
        <end position="106"/>
    </location>
</feature>
<feature type="region of interest" description="Disordered" evidence="1">
    <location>
        <begin position="188"/>
        <end position="218"/>
    </location>
</feature>